<dbReference type="AlphaFoldDB" id="H9UHF6"/>
<evidence type="ECO:0000313" key="2">
    <source>
        <dbReference type="EMBL" id="AFG36949.1"/>
    </source>
</evidence>
<organism evidence="2 3">
    <name type="scientific">Spirochaeta africana (strain ATCC 700263 / DSM 8902 / Z-7692)</name>
    <dbReference type="NCBI Taxonomy" id="889378"/>
    <lineage>
        <taxon>Bacteria</taxon>
        <taxon>Pseudomonadati</taxon>
        <taxon>Spirochaetota</taxon>
        <taxon>Spirochaetia</taxon>
        <taxon>Spirochaetales</taxon>
        <taxon>Spirochaetaceae</taxon>
        <taxon>Spirochaeta</taxon>
    </lineage>
</organism>
<dbReference type="KEGG" id="sfc:Spiaf_0857"/>
<dbReference type="RefSeq" id="WP_014454946.1">
    <property type="nucleotide sequence ID" value="NC_017098.1"/>
</dbReference>
<dbReference type="HOGENOM" id="CLU_2829046_0_0_12"/>
<evidence type="ECO:0000313" key="3">
    <source>
        <dbReference type="Proteomes" id="UP000007383"/>
    </source>
</evidence>
<dbReference type="STRING" id="889378.Spiaf_0857"/>
<dbReference type="PATRIC" id="fig|889378.3.peg.859"/>
<accession>H9UHF6</accession>
<proteinExistence type="predicted"/>
<keyword evidence="3" id="KW-1185">Reference proteome</keyword>
<dbReference type="Pfam" id="PF10047">
    <property type="entry name" value="DUF2281"/>
    <property type="match status" value="1"/>
</dbReference>
<reference evidence="3" key="1">
    <citation type="journal article" date="2013" name="Stand. Genomic Sci.">
        <title>Complete genome sequence of the halophilic bacterium Spirochaeta africana type strain (Z-7692(T)) from the alkaline Lake Magadi in the East African Rift.</title>
        <authorList>
            <person name="Liolos K."/>
            <person name="Abt B."/>
            <person name="Scheuner C."/>
            <person name="Teshima H."/>
            <person name="Held B."/>
            <person name="Lapidus A."/>
            <person name="Nolan M."/>
            <person name="Lucas S."/>
            <person name="Deshpande S."/>
            <person name="Cheng J.F."/>
            <person name="Tapia R."/>
            <person name="Goodwin L.A."/>
            <person name="Pitluck S."/>
            <person name="Pagani I."/>
            <person name="Ivanova N."/>
            <person name="Mavromatis K."/>
            <person name="Mikhailova N."/>
            <person name="Huntemann M."/>
            <person name="Pati A."/>
            <person name="Chen A."/>
            <person name="Palaniappan K."/>
            <person name="Land M."/>
            <person name="Rohde M."/>
            <person name="Tindall B.J."/>
            <person name="Detter J.C."/>
            <person name="Goker M."/>
            <person name="Bristow J."/>
            <person name="Eisen J.A."/>
            <person name="Markowitz V."/>
            <person name="Hugenholtz P."/>
            <person name="Woyke T."/>
            <person name="Klenk H.P."/>
            <person name="Kyrpides N.C."/>
        </authorList>
    </citation>
    <scope>NUCLEOTIDE SEQUENCE</scope>
    <source>
        <strain evidence="3">ATCC 700263 / DSM 8902 / Z-7692</strain>
    </source>
</reference>
<dbReference type="EMBL" id="CP003282">
    <property type="protein sequence ID" value="AFG36949.1"/>
    <property type="molecule type" value="Genomic_DNA"/>
</dbReference>
<dbReference type="InterPro" id="IPR018739">
    <property type="entry name" value="DUF2281"/>
</dbReference>
<protein>
    <recommendedName>
        <fullName evidence="1">DUF2281 domain-containing protein</fullName>
    </recommendedName>
</protein>
<evidence type="ECO:0000259" key="1">
    <source>
        <dbReference type="Pfam" id="PF10047"/>
    </source>
</evidence>
<dbReference type="Proteomes" id="UP000007383">
    <property type="component" value="Chromosome"/>
</dbReference>
<name>H9UHF6_SPIAZ</name>
<dbReference type="OrthoDB" id="6371923at2"/>
<gene>
    <name evidence="2" type="ordered locus">Spiaf_0857</name>
</gene>
<sequence length="66" mass="7494">MADIQELVRKLPAEAQHELLDFAEFLLHKYTSTEGKADGDFWNGVSEASLAHVWDNTEDDIYGELL</sequence>
<feature type="domain" description="DUF2281" evidence="1">
    <location>
        <begin position="4"/>
        <end position="45"/>
    </location>
</feature>